<dbReference type="EMBL" id="KV454542">
    <property type="protein sequence ID" value="ODV66510.1"/>
    <property type="molecule type" value="Genomic_DNA"/>
</dbReference>
<accession>A0A1E4RGX7</accession>
<evidence type="ECO:0000256" key="1">
    <source>
        <dbReference type="ARBA" id="ARBA00004123"/>
    </source>
</evidence>
<keyword evidence="4" id="KW-0539">Nucleus</keyword>
<dbReference type="InterPro" id="IPR041499">
    <property type="entry name" value="Tfc1/Sfc1_N"/>
</dbReference>
<dbReference type="OrthoDB" id="5598268at2759"/>
<dbReference type="GO" id="GO:0005634">
    <property type="term" value="C:nucleus"/>
    <property type="evidence" value="ECO:0007669"/>
    <property type="project" value="UniProtKB-SubCell"/>
</dbReference>
<keyword evidence="9" id="KW-1185">Reference proteome</keyword>
<dbReference type="InterPro" id="IPR042536">
    <property type="entry name" value="TFIIIC_tauA_Sfc1"/>
</dbReference>
<feature type="domain" description="Transcription factor IIIC subunit Tfc1/Sfc1 triple barrel" evidence="7">
    <location>
        <begin position="19"/>
        <end position="152"/>
    </location>
</feature>
<dbReference type="GO" id="GO:0000127">
    <property type="term" value="C:transcription factor TFIIIC complex"/>
    <property type="evidence" value="ECO:0007669"/>
    <property type="project" value="InterPro"/>
</dbReference>
<dbReference type="Proteomes" id="UP000095085">
    <property type="component" value="Unassembled WGS sequence"/>
</dbReference>
<reference evidence="9" key="1">
    <citation type="submission" date="2016-05" db="EMBL/GenBank/DDBJ databases">
        <title>Comparative genomics of biotechnologically important yeasts.</title>
        <authorList>
            <consortium name="DOE Joint Genome Institute"/>
            <person name="Riley R."/>
            <person name="Haridas S."/>
            <person name="Wolfe K.H."/>
            <person name="Lopes M.R."/>
            <person name="Hittinger C.T."/>
            <person name="Goker M."/>
            <person name="Salamov A."/>
            <person name="Wisecaver J."/>
            <person name="Long T.M."/>
            <person name="Aerts A.L."/>
            <person name="Barry K."/>
            <person name="Choi C."/>
            <person name="Clum A."/>
            <person name="Coughlan A.Y."/>
            <person name="Deshpande S."/>
            <person name="Douglass A.P."/>
            <person name="Hanson S.J."/>
            <person name="Klenk H.-P."/>
            <person name="Labutti K."/>
            <person name="Lapidus A."/>
            <person name="Lindquist E."/>
            <person name="Lipzen A."/>
            <person name="Meier-Kolthoff J.P."/>
            <person name="Ohm R.A."/>
            <person name="Otillar R.P."/>
            <person name="Pangilinan J."/>
            <person name="Peng Y."/>
            <person name="Rokas A."/>
            <person name="Rosa C.A."/>
            <person name="Scheuner C."/>
            <person name="Sibirny A.A."/>
            <person name="Slot J.C."/>
            <person name="Stielow J.B."/>
            <person name="Sun H."/>
            <person name="Kurtzman C.P."/>
            <person name="Blackwell M."/>
            <person name="Grigoriev I.V."/>
            <person name="Jeffries T.W."/>
        </authorList>
    </citation>
    <scope>NUCLEOTIDE SEQUENCE [LARGE SCALE GENOMIC DNA]</scope>
    <source>
        <strain evidence="9">NRRL Y-1933</strain>
    </source>
</reference>
<gene>
    <name evidence="8" type="ORF">HYPBUDRAFT_157670</name>
</gene>
<keyword evidence="3" id="KW-0804">Transcription</keyword>
<evidence type="ECO:0008006" key="10">
    <source>
        <dbReference type="Google" id="ProtNLM"/>
    </source>
</evidence>
<evidence type="ECO:0000313" key="9">
    <source>
        <dbReference type="Proteomes" id="UP000095085"/>
    </source>
</evidence>
<evidence type="ECO:0000256" key="2">
    <source>
        <dbReference type="ARBA" id="ARBA00023125"/>
    </source>
</evidence>
<dbReference type="GO" id="GO:0001002">
    <property type="term" value="F:RNA polymerase III type 1 promoter sequence-specific DNA binding"/>
    <property type="evidence" value="ECO:0007669"/>
    <property type="project" value="TreeGrafter"/>
</dbReference>
<organism evidence="8 9">
    <name type="scientific">Hyphopichia burtonii NRRL Y-1933</name>
    <dbReference type="NCBI Taxonomy" id="984485"/>
    <lineage>
        <taxon>Eukaryota</taxon>
        <taxon>Fungi</taxon>
        <taxon>Dikarya</taxon>
        <taxon>Ascomycota</taxon>
        <taxon>Saccharomycotina</taxon>
        <taxon>Pichiomycetes</taxon>
        <taxon>Debaryomycetaceae</taxon>
        <taxon>Hyphopichia</taxon>
    </lineage>
</organism>
<evidence type="ECO:0000259" key="6">
    <source>
        <dbReference type="Pfam" id="PF09734"/>
    </source>
</evidence>
<dbReference type="GO" id="GO:0001003">
    <property type="term" value="F:RNA polymerase III type 2 promoter sequence-specific DNA binding"/>
    <property type="evidence" value="ECO:0007669"/>
    <property type="project" value="TreeGrafter"/>
</dbReference>
<dbReference type="Gene3D" id="3.30.200.160">
    <property type="entry name" value="TFIIIC, subcomplex tauA, subunit Sfc1, barrel domain"/>
    <property type="match status" value="1"/>
</dbReference>
<dbReference type="Pfam" id="PF09734">
    <property type="entry name" value="Tau95"/>
    <property type="match status" value="1"/>
</dbReference>
<dbReference type="InterPro" id="IPR019136">
    <property type="entry name" value="TF_IIIC_su-5_HTH"/>
</dbReference>
<dbReference type="RefSeq" id="XP_020075577.1">
    <property type="nucleotide sequence ID" value="XM_020222303.1"/>
</dbReference>
<evidence type="ECO:0000256" key="3">
    <source>
        <dbReference type="ARBA" id="ARBA00023163"/>
    </source>
</evidence>
<dbReference type="PANTHER" id="PTHR13230:SF5">
    <property type="entry name" value="GENERAL TRANSCRIPTION FACTOR 3C POLYPEPTIDE 5"/>
    <property type="match status" value="1"/>
</dbReference>
<dbReference type="AlphaFoldDB" id="A0A1E4RGX7"/>
<evidence type="ECO:0000259" key="7">
    <source>
        <dbReference type="Pfam" id="PF17682"/>
    </source>
</evidence>
<sequence length="573" mass="66742">MSSKGTAKKHSMDIPHVAAVELPLVVKDEERAISMIGGKSKISNAINNSYIQNHPASGSSIVPDENILELRLRNDPFHHPLQSLVTNRERVLLKVSIPKKSLPKDYYEDPSKYTIQELIEENKNQNGPNHKVLPVAIINKTFSFKTMTDFQVLTKNNTLVQEFNDLTGSKAYDDVSKYFNNHSNMTDISDYKEPSSYENKDHQLPPPPVFSNVRLPFSYKYQRNPYTLVLKDENGETKLVQKKNDRKIHTKIIEFNELDVPKEPAPELIEKYESLMKSDLSQDESSKTLIQCIHWLKKLFDIKPFWLRKHLKDILPPQFTRYLKPALPFVTYIYKSGPWRFCHVKYGVDPKYDKKNWKYQIEYFRVASLSFDAHKQRKSERILPLTIKEKDPRSDLKVSDYLLFTGYKLPQTITYQLGDMIDEDILDVVSNTPETKFFRDVIDFQDGWINKQTIETIRRIVRYKLAQLVKDEPVDPARISKIVNQDYVENNDDMEVDLDNASKDIEQEEQDDQDEQDDDQDEGQDDQTTQDIQDQDDLNISEDTVMSRIDKLDPETAYKLKDLVSFVKQDSLA</sequence>
<name>A0A1E4RGX7_9ASCO</name>
<dbReference type="GeneID" id="30996852"/>
<dbReference type="InterPro" id="IPR040454">
    <property type="entry name" value="TF_IIIC_Tfc1/Sfc1"/>
</dbReference>
<feature type="region of interest" description="Disordered" evidence="5">
    <location>
        <begin position="506"/>
        <end position="552"/>
    </location>
</feature>
<feature type="domain" description="Transcription factor IIIC subunit 5 HTH" evidence="6">
    <location>
        <begin position="204"/>
        <end position="365"/>
    </location>
</feature>
<comment type="subcellular location">
    <subcellularLocation>
        <location evidence="1">Nucleus</location>
    </subcellularLocation>
</comment>
<evidence type="ECO:0000256" key="5">
    <source>
        <dbReference type="SAM" id="MobiDB-lite"/>
    </source>
</evidence>
<feature type="compositionally biased region" description="Acidic residues" evidence="5">
    <location>
        <begin position="506"/>
        <end position="525"/>
    </location>
</feature>
<dbReference type="PANTHER" id="PTHR13230">
    <property type="entry name" value="GENERAL TRANSCRIPTION FACTOR IIIC, POLYPEPTIDE 5"/>
    <property type="match status" value="1"/>
</dbReference>
<dbReference type="GO" id="GO:0006384">
    <property type="term" value="P:transcription initiation at RNA polymerase III promoter"/>
    <property type="evidence" value="ECO:0007669"/>
    <property type="project" value="InterPro"/>
</dbReference>
<keyword evidence="2" id="KW-0238">DNA-binding</keyword>
<dbReference type="STRING" id="984485.A0A1E4RGX7"/>
<protein>
    <recommendedName>
        <fullName evidence="10">Transcription factor IIIC subunit 5 HTH domain-containing protein</fullName>
    </recommendedName>
</protein>
<evidence type="ECO:0000313" key="8">
    <source>
        <dbReference type="EMBL" id="ODV66510.1"/>
    </source>
</evidence>
<evidence type="ECO:0000256" key="4">
    <source>
        <dbReference type="ARBA" id="ARBA00023242"/>
    </source>
</evidence>
<proteinExistence type="predicted"/>
<dbReference type="Pfam" id="PF17682">
    <property type="entry name" value="Tau95_N"/>
    <property type="match status" value="1"/>
</dbReference>